<dbReference type="AlphaFoldDB" id="B6QPT2"/>
<dbReference type="Proteomes" id="UP000001294">
    <property type="component" value="Unassembled WGS sequence"/>
</dbReference>
<evidence type="ECO:0000313" key="2">
    <source>
        <dbReference type="EMBL" id="EEA20037.1"/>
    </source>
</evidence>
<dbReference type="GO" id="GO:0000978">
    <property type="term" value="F:RNA polymerase II cis-regulatory region sequence-specific DNA binding"/>
    <property type="evidence" value="ECO:0007669"/>
    <property type="project" value="TreeGrafter"/>
</dbReference>
<protein>
    <recommendedName>
        <fullName evidence="1">Transcription activator GCR1-like domain-containing protein</fullName>
    </recommendedName>
</protein>
<dbReference type="Pfam" id="PF12550">
    <property type="entry name" value="GCR1_C"/>
    <property type="match status" value="1"/>
</dbReference>
<dbReference type="PANTHER" id="PTHR37784">
    <property type="entry name" value="PROTEIN MSN1"/>
    <property type="match status" value="1"/>
</dbReference>
<dbReference type="GO" id="GO:0000981">
    <property type="term" value="F:DNA-binding transcription factor activity, RNA polymerase II-specific"/>
    <property type="evidence" value="ECO:0007669"/>
    <property type="project" value="TreeGrafter"/>
</dbReference>
<dbReference type="GO" id="GO:0060963">
    <property type="term" value="P:positive regulation of ribosomal protein gene transcription by RNA polymerase II"/>
    <property type="evidence" value="ECO:0007669"/>
    <property type="project" value="TreeGrafter"/>
</dbReference>
<proteinExistence type="predicted"/>
<dbReference type="InterPro" id="IPR022210">
    <property type="entry name" value="TF_GCR1-like"/>
</dbReference>
<accession>B6QPT2</accession>
<sequence>MPSYQLSRTIQTVRELWTEWAIGLDGQPAVRIIEEQYGARWRADSKERVMFGRRKIIIDEIYARTRDGISLNKAIEAVELIQSKAHCTLSALSKLLKEKQPFSSLMASQARYV</sequence>
<evidence type="ECO:0000313" key="3">
    <source>
        <dbReference type="Proteomes" id="UP000001294"/>
    </source>
</evidence>
<organism evidence="2 3">
    <name type="scientific">Talaromyces marneffei (strain ATCC 18224 / CBS 334.59 / QM 7333)</name>
    <name type="common">Penicillium marneffei</name>
    <dbReference type="NCBI Taxonomy" id="441960"/>
    <lineage>
        <taxon>Eukaryota</taxon>
        <taxon>Fungi</taxon>
        <taxon>Dikarya</taxon>
        <taxon>Ascomycota</taxon>
        <taxon>Pezizomycotina</taxon>
        <taxon>Eurotiomycetes</taxon>
        <taxon>Eurotiomycetidae</taxon>
        <taxon>Eurotiales</taxon>
        <taxon>Trichocomaceae</taxon>
        <taxon>Talaromyces</taxon>
        <taxon>Talaromyces sect. Talaromyces</taxon>
    </lineage>
</organism>
<dbReference type="OrthoDB" id="4325529at2759"/>
<dbReference type="HOGENOM" id="CLU_2038164_0_0_1"/>
<dbReference type="InterPro" id="IPR052146">
    <property type="entry name" value="HOT1"/>
</dbReference>
<gene>
    <name evidence="2" type="ORF">PMAA_039040</name>
</gene>
<dbReference type="VEuPathDB" id="FungiDB:PMAA_039040"/>
<dbReference type="EMBL" id="DS995904">
    <property type="protein sequence ID" value="EEA20037.1"/>
    <property type="molecule type" value="Genomic_DNA"/>
</dbReference>
<name>B6QPT2_TALMQ</name>
<feature type="domain" description="Transcription activator GCR1-like" evidence="1">
    <location>
        <begin position="4"/>
        <end position="80"/>
    </location>
</feature>
<dbReference type="STRING" id="441960.B6QPT2"/>
<keyword evidence="3" id="KW-1185">Reference proteome</keyword>
<dbReference type="PhylomeDB" id="B6QPT2"/>
<evidence type="ECO:0000259" key="1">
    <source>
        <dbReference type="Pfam" id="PF12550"/>
    </source>
</evidence>
<reference evidence="3" key="1">
    <citation type="journal article" date="2015" name="Genome Announc.">
        <title>Genome sequence of the AIDS-associated pathogen Penicillium marneffei (ATCC18224) and its near taxonomic relative Talaromyces stipitatus (ATCC10500).</title>
        <authorList>
            <person name="Nierman W.C."/>
            <person name="Fedorova-Abrams N.D."/>
            <person name="Andrianopoulos A."/>
        </authorList>
    </citation>
    <scope>NUCLEOTIDE SEQUENCE [LARGE SCALE GENOMIC DNA]</scope>
    <source>
        <strain evidence="3">ATCC 18224 / CBS 334.59 / QM 7333</strain>
    </source>
</reference>
<dbReference type="PANTHER" id="PTHR37784:SF2">
    <property type="entry name" value="HIGH-OSMOLARITY-INDUCED TRANSCRIPTION PROTEIN 1"/>
    <property type="match status" value="1"/>
</dbReference>